<sequence>MRQALPKDTSSLGVVKAGPAYSHRRPAHYVPSSSSALFTVWLTTSSERVSRRRYAPDLASATRAMLPSFAGPSTSLCHLYLELGACKLQKRRRETPSSPVCKRRATHRRLEIECLVRVACSENGAIQARRLRLHSNIGIPQSPSPLPIQPPCPQNPTQRILPHRRTVTPREALRGACSGNQKGKEPGSSSSCGMLPHQDTALALVDNTVGPSSSPLASLPPRIICSVPGIKTTSNKYIADSTY</sequence>
<name>A0AAD7GDC9_9AGAR</name>
<accession>A0AAD7GDC9</accession>
<feature type="region of interest" description="Disordered" evidence="1">
    <location>
        <begin position="172"/>
        <end position="195"/>
    </location>
</feature>
<evidence type="ECO:0000313" key="2">
    <source>
        <dbReference type="EMBL" id="KAJ7689357.1"/>
    </source>
</evidence>
<proteinExistence type="predicted"/>
<keyword evidence="3" id="KW-1185">Reference proteome</keyword>
<comment type="caution">
    <text evidence="2">The sequence shown here is derived from an EMBL/GenBank/DDBJ whole genome shotgun (WGS) entry which is preliminary data.</text>
</comment>
<protein>
    <submittedName>
        <fullName evidence="2">Uncharacterized protein</fullName>
    </submittedName>
</protein>
<dbReference type="EMBL" id="JARKIB010000906">
    <property type="protein sequence ID" value="KAJ7689357.1"/>
    <property type="molecule type" value="Genomic_DNA"/>
</dbReference>
<organism evidence="2 3">
    <name type="scientific">Mycena metata</name>
    <dbReference type="NCBI Taxonomy" id="1033252"/>
    <lineage>
        <taxon>Eukaryota</taxon>
        <taxon>Fungi</taxon>
        <taxon>Dikarya</taxon>
        <taxon>Basidiomycota</taxon>
        <taxon>Agaricomycotina</taxon>
        <taxon>Agaricomycetes</taxon>
        <taxon>Agaricomycetidae</taxon>
        <taxon>Agaricales</taxon>
        <taxon>Marasmiineae</taxon>
        <taxon>Mycenaceae</taxon>
        <taxon>Mycena</taxon>
    </lineage>
</organism>
<evidence type="ECO:0000256" key="1">
    <source>
        <dbReference type="SAM" id="MobiDB-lite"/>
    </source>
</evidence>
<dbReference type="AlphaFoldDB" id="A0AAD7GDC9"/>
<gene>
    <name evidence="2" type="ORF">B0H16DRAFT_1752928</name>
</gene>
<reference evidence="2" key="1">
    <citation type="submission" date="2023-03" db="EMBL/GenBank/DDBJ databases">
        <title>Massive genome expansion in bonnet fungi (Mycena s.s.) driven by repeated elements and novel gene families across ecological guilds.</title>
        <authorList>
            <consortium name="Lawrence Berkeley National Laboratory"/>
            <person name="Harder C.B."/>
            <person name="Miyauchi S."/>
            <person name="Viragh M."/>
            <person name="Kuo A."/>
            <person name="Thoen E."/>
            <person name="Andreopoulos B."/>
            <person name="Lu D."/>
            <person name="Skrede I."/>
            <person name="Drula E."/>
            <person name="Henrissat B."/>
            <person name="Morin E."/>
            <person name="Kohler A."/>
            <person name="Barry K."/>
            <person name="LaButti K."/>
            <person name="Morin E."/>
            <person name="Salamov A."/>
            <person name="Lipzen A."/>
            <person name="Mereny Z."/>
            <person name="Hegedus B."/>
            <person name="Baldrian P."/>
            <person name="Stursova M."/>
            <person name="Weitz H."/>
            <person name="Taylor A."/>
            <person name="Grigoriev I.V."/>
            <person name="Nagy L.G."/>
            <person name="Martin F."/>
            <person name="Kauserud H."/>
        </authorList>
    </citation>
    <scope>NUCLEOTIDE SEQUENCE</scope>
    <source>
        <strain evidence="2">CBHHK182m</strain>
    </source>
</reference>
<dbReference type="Proteomes" id="UP001215598">
    <property type="component" value="Unassembled WGS sequence"/>
</dbReference>
<evidence type="ECO:0000313" key="3">
    <source>
        <dbReference type="Proteomes" id="UP001215598"/>
    </source>
</evidence>